<comment type="caution">
    <text evidence="3">The sequence shown here is derived from an EMBL/GenBank/DDBJ whole genome shotgun (WGS) entry which is preliminary data.</text>
</comment>
<dbReference type="InterPro" id="IPR019381">
    <property type="entry name" value="PACS1/2_C"/>
</dbReference>
<evidence type="ECO:0000256" key="1">
    <source>
        <dbReference type="SAM" id="MobiDB-lite"/>
    </source>
</evidence>
<reference evidence="3 4" key="1">
    <citation type="submission" date="2020-08" db="EMBL/GenBank/DDBJ databases">
        <authorList>
            <person name="Hejnol A."/>
        </authorList>
    </citation>
    <scope>NUCLEOTIDE SEQUENCE [LARGE SCALE GENOMIC DNA]</scope>
</reference>
<feature type="domain" description="Phosphofurin acidic cluster sorting protein 1/2 C-terminal" evidence="2">
    <location>
        <begin position="85"/>
        <end position="435"/>
    </location>
</feature>
<evidence type="ECO:0000313" key="4">
    <source>
        <dbReference type="Proteomes" id="UP000549394"/>
    </source>
</evidence>
<dbReference type="GO" id="GO:0072659">
    <property type="term" value="P:protein localization to plasma membrane"/>
    <property type="evidence" value="ECO:0007669"/>
    <property type="project" value="TreeGrafter"/>
</dbReference>
<feature type="compositionally biased region" description="Polar residues" evidence="1">
    <location>
        <begin position="278"/>
        <end position="292"/>
    </location>
</feature>
<evidence type="ECO:0000313" key="3">
    <source>
        <dbReference type="EMBL" id="CAD5120626.1"/>
    </source>
</evidence>
<keyword evidence="4" id="KW-1185">Reference proteome</keyword>
<evidence type="ECO:0000259" key="2">
    <source>
        <dbReference type="Pfam" id="PF10254"/>
    </source>
</evidence>
<dbReference type="AlphaFoldDB" id="A0A7I8VYN1"/>
<organism evidence="3 4">
    <name type="scientific">Dimorphilus gyrociliatus</name>
    <dbReference type="NCBI Taxonomy" id="2664684"/>
    <lineage>
        <taxon>Eukaryota</taxon>
        <taxon>Metazoa</taxon>
        <taxon>Spiralia</taxon>
        <taxon>Lophotrochozoa</taxon>
        <taxon>Annelida</taxon>
        <taxon>Polychaeta</taxon>
        <taxon>Polychaeta incertae sedis</taxon>
        <taxon>Dinophilidae</taxon>
        <taxon>Dimorphilus</taxon>
    </lineage>
</organism>
<gene>
    <name evidence="3" type="ORF">DGYR_LOCUS8702</name>
</gene>
<sequence length="448" mass="50393">MEQLNAVLGSEDNLPSCVLLVNTSEGQGQKLSKLLSTNAAFKLICTHCQAEVKATLASIVNRIQKLRNAGQLSYNDSNHSSNFGCNTNSRAPNQIRIVVAGTDAYMNVVLRPYVEQFSAKPPDWQAYVKFIYIPLSCTSTLAKYLSTIDSLYASFCEGLWKEFFDTKGDSPDSNEIVNKLQRYLEKCHHTVQMPIAEALIVRKDKCHLAFNSEDDSNRISVPFIMDVRVGPIELPNVNLCSVDYDESSSSVVMGPNSPPSSTSGSTDRRQEHSPPGSPNFSANTTTSNLMSPSDNRIELIDLQLDYWHPASLETCKEREKEKEKSFKKEIKCSLKTQFKSVLIYRLILPNKINDPHLISLTIATKEKSKKLMRIGKKNKEESKTQLMINRLVCTTKSQSQALSTHIDGHEWQAVKFFQINPLWPTHVKYLPFLIAVDEFSYSLPINIS</sequence>
<dbReference type="EMBL" id="CAJFCJ010000012">
    <property type="protein sequence ID" value="CAD5120626.1"/>
    <property type="molecule type" value="Genomic_DNA"/>
</dbReference>
<accession>A0A7I8VYN1</accession>
<protein>
    <submittedName>
        <fullName evidence="3">DgyrCDS9184</fullName>
    </submittedName>
</protein>
<dbReference type="PANTHER" id="PTHR13280">
    <property type="entry name" value="PHOSPHOFURIN ACIDIC CLUSTER SORTING PROTEIN"/>
    <property type="match status" value="1"/>
</dbReference>
<feature type="compositionally biased region" description="Low complexity" evidence="1">
    <location>
        <begin position="248"/>
        <end position="265"/>
    </location>
</feature>
<dbReference type="PANTHER" id="PTHR13280:SF17">
    <property type="entry name" value="KRUEPPEL TARGET AT 95D, ISOFORM A"/>
    <property type="match status" value="1"/>
</dbReference>
<proteinExistence type="predicted"/>
<dbReference type="OrthoDB" id="28829at2759"/>
<dbReference type="Proteomes" id="UP000549394">
    <property type="component" value="Unassembled WGS sequence"/>
</dbReference>
<feature type="domain" description="Phosphofurin acidic cluster sorting protein 1/2 C-terminal" evidence="2">
    <location>
        <begin position="1"/>
        <end position="69"/>
    </location>
</feature>
<dbReference type="Pfam" id="PF10254">
    <property type="entry name" value="Pacs-1"/>
    <property type="match status" value="2"/>
</dbReference>
<name>A0A7I8VYN1_9ANNE</name>
<feature type="region of interest" description="Disordered" evidence="1">
    <location>
        <begin position="248"/>
        <end position="292"/>
    </location>
</feature>